<evidence type="ECO:0000313" key="1">
    <source>
        <dbReference type="EMBL" id="RLG69920.1"/>
    </source>
</evidence>
<reference evidence="1 2" key="1">
    <citation type="submission" date="2018-06" db="EMBL/GenBank/DDBJ databases">
        <title>Extensive metabolic versatility and redundancy in microbially diverse, dynamic hydrothermal sediments.</title>
        <authorList>
            <person name="Dombrowski N."/>
            <person name="Teske A."/>
            <person name="Baker B.J."/>
        </authorList>
    </citation>
    <scope>NUCLEOTIDE SEQUENCE [LARGE SCALE GENOMIC DNA]</scope>
    <source>
        <strain evidence="1">B9_G13</strain>
    </source>
</reference>
<dbReference type="AlphaFoldDB" id="A0A497JG22"/>
<dbReference type="EMBL" id="QMWO01000035">
    <property type="protein sequence ID" value="RLG69920.1"/>
    <property type="molecule type" value="Genomic_DNA"/>
</dbReference>
<protein>
    <submittedName>
        <fullName evidence="1">Uncharacterized protein</fullName>
    </submittedName>
</protein>
<name>A0A497JG22_9ARCH</name>
<gene>
    <name evidence="1" type="ORF">DRO07_01380</name>
</gene>
<proteinExistence type="predicted"/>
<evidence type="ECO:0000313" key="2">
    <source>
        <dbReference type="Proteomes" id="UP000277633"/>
    </source>
</evidence>
<dbReference type="Proteomes" id="UP000277633">
    <property type="component" value="Unassembled WGS sequence"/>
</dbReference>
<sequence length="174" mass="19808">MNNFDSIMNSNTRSLFSKLSKEFAGLTVDIEEISKHCSDPFFIALLLFQLAREREQTNKLLKEINEKLERIAAGKNVEQPKSEQHVAVEELKTEHVILPQVDQQILGLAEKKGMIEAKDIKDMLGYRGLNAASQRLNKLFREGYLTKVRSGKKVFYLAKSKPLCSQHHPTTPLP</sequence>
<comment type="caution">
    <text evidence="1">The sequence shown here is derived from an EMBL/GenBank/DDBJ whole genome shotgun (WGS) entry which is preliminary data.</text>
</comment>
<accession>A0A497JG22</accession>
<organism evidence="1 2">
    <name type="scientific">Candidatus Iainarchaeum sp</name>
    <dbReference type="NCBI Taxonomy" id="3101447"/>
    <lineage>
        <taxon>Archaea</taxon>
        <taxon>Candidatus Iainarchaeota</taxon>
        <taxon>Candidatus Iainarchaeia</taxon>
        <taxon>Candidatus Iainarchaeales</taxon>
        <taxon>Candidatus Iainarchaeaceae</taxon>
        <taxon>Candidatus Iainarchaeum</taxon>
    </lineage>
</organism>